<dbReference type="Pfam" id="PF13561">
    <property type="entry name" value="adh_short_C2"/>
    <property type="match status" value="1"/>
</dbReference>
<name>A0A813DDG1_POLGL</name>
<evidence type="ECO:0000313" key="3">
    <source>
        <dbReference type="EMBL" id="CAE8585613.1"/>
    </source>
</evidence>
<comment type="caution">
    <text evidence="3">The sequence shown here is derived from an EMBL/GenBank/DDBJ whole genome shotgun (WGS) entry which is preliminary data.</text>
</comment>
<sequence length="271" mass="29600">MPKCEKAVAEIQEATGRRDGIVAMELDLSSFASVLGFSRLFKNQYSALDSLILNAGVMACPYALTRDGLEMQIGTNHFGHQLLATELQPQLESAVAARGVATVVSVSSAAHFDSYPEGILPTVVAMNDQDSYSKWKAYGQSKLANVLFAQELAKRWKSKNILVNVIHPGGVATELSRHLEAEIANMLGSGMQQALKPFMATPLWEPKDAALTQLYAAVSPEIAKGKITGKYYHPIARQTAPDPHASNQTLQSELWQTTEAFIVTWKTQNHT</sequence>
<evidence type="ECO:0008006" key="5">
    <source>
        <dbReference type="Google" id="ProtNLM"/>
    </source>
</evidence>
<comment type="similarity">
    <text evidence="1">Belongs to the short-chain dehydrogenases/reductases (SDR) family.</text>
</comment>
<dbReference type="GO" id="GO:0016491">
    <property type="term" value="F:oxidoreductase activity"/>
    <property type="evidence" value="ECO:0007669"/>
    <property type="project" value="UniProtKB-KW"/>
</dbReference>
<dbReference type="Proteomes" id="UP000654075">
    <property type="component" value="Unassembled WGS sequence"/>
</dbReference>
<keyword evidence="4" id="KW-1185">Reference proteome</keyword>
<organism evidence="3 4">
    <name type="scientific">Polarella glacialis</name>
    <name type="common">Dinoflagellate</name>
    <dbReference type="NCBI Taxonomy" id="89957"/>
    <lineage>
        <taxon>Eukaryota</taxon>
        <taxon>Sar</taxon>
        <taxon>Alveolata</taxon>
        <taxon>Dinophyceae</taxon>
        <taxon>Suessiales</taxon>
        <taxon>Suessiaceae</taxon>
        <taxon>Polarella</taxon>
    </lineage>
</organism>
<dbReference type="SUPFAM" id="SSF51735">
    <property type="entry name" value="NAD(P)-binding Rossmann-fold domains"/>
    <property type="match status" value="1"/>
</dbReference>
<evidence type="ECO:0000313" key="4">
    <source>
        <dbReference type="Proteomes" id="UP000654075"/>
    </source>
</evidence>
<keyword evidence="2" id="KW-0560">Oxidoreductase</keyword>
<dbReference type="AlphaFoldDB" id="A0A813DDG1"/>
<dbReference type="OrthoDB" id="1274115at2759"/>
<evidence type="ECO:0000256" key="1">
    <source>
        <dbReference type="ARBA" id="ARBA00006484"/>
    </source>
</evidence>
<dbReference type="PRINTS" id="PR00081">
    <property type="entry name" value="GDHRDH"/>
</dbReference>
<dbReference type="EMBL" id="CAJNNV010001698">
    <property type="protein sequence ID" value="CAE8585613.1"/>
    <property type="molecule type" value="Genomic_DNA"/>
</dbReference>
<protein>
    <recommendedName>
        <fullName evidence="5">Protochlorophyllide reductase</fullName>
    </recommendedName>
</protein>
<gene>
    <name evidence="3" type="ORF">PGLA1383_LOCUS4517</name>
</gene>
<dbReference type="InterPro" id="IPR036291">
    <property type="entry name" value="NAD(P)-bd_dom_sf"/>
</dbReference>
<proteinExistence type="inferred from homology"/>
<dbReference type="PANTHER" id="PTHR24320">
    <property type="entry name" value="RETINOL DEHYDROGENASE"/>
    <property type="match status" value="1"/>
</dbReference>
<evidence type="ECO:0000256" key="2">
    <source>
        <dbReference type="ARBA" id="ARBA00023002"/>
    </source>
</evidence>
<dbReference type="PANTHER" id="PTHR24320:SF148">
    <property type="entry name" value="NAD(P)-BINDING ROSSMANN-FOLD SUPERFAMILY PROTEIN"/>
    <property type="match status" value="1"/>
</dbReference>
<dbReference type="OMA" id="PAREWRY"/>
<accession>A0A813DDG1</accession>
<dbReference type="Gene3D" id="3.40.50.720">
    <property type="entry name" value="NAD(P)-binding Rossmann-like Domain"/>
    <property type="match status" value="1"/>
</dbReference>
<reference evidence="3" key="1">
    <citation type="submission" date="2021-02" db="EMBL/GenBank/DDBJ databases">
        <authorList>
            <person name="Dougan E. K."/>
            <person name="Rhodes N."/>
            <person name="Thang M."/>
            <person name="Chan C."/>
        </authorList>
    </citation>
    <scope>NUCLEOTIDE SEQUENCE</scope>
</reference>
<dbReference type="InterPro" id="IPR002347">
    <property type="entry name" value="SDR_fam"/>
</dbReference>